<dbReference type="Proteomes" id="UP000242662">
    <property type="component" value="Unassembled WGS sequence"/>
</dbReference>
<name>A0A1G6K1N1_9BACI</name>
<feature type="domain" description="GerMN" evidence="3">
    <location>
        <begin position="106"/>
        <end position="197"/>
    </location>
</feature>
<dbReference type="RefSeq" id="WP_090775773.1">
    <property type="nucleotide sequence ID" value="NZ_FMYM01000006.1"/>
</dbReference>
<feature type="domain" description="GerMN" evidence="3">
    <location>
        <begin position="257"/>
        <end position="346"/>
    </location>
</feature>
<dbReference type="STRING" id="1464122.SAMN05421737_106162"/>
<dbReference type="AlphaFoldDB" id="A0A1G6K1N1"/>
<evidence type="ECO:0000256" key="2">
    <source>
        <dbReference type="SAM" id="SignalP"/>
    </source>
</evidence>
<accession>A0A1G6K1N1</accession>
<sequence length="365" mass="39830">MRKLVGMGVSFVAVLVFSTACSLGASDQSEELDTPPITYVSEEEADKLKQGEEDGAEEANEGTDKETEPKDDQSEASRNQRELYLIDANGMVVPQTFILPKTEATKQQALEYLVEGGPIQEMLPNGFRAVLPAGTEVSVEMMTEENIAVANFTSEFNDYHVADERALLEAVTWTLTQFDDVDEVKVQVDGYELTAMPQGGTPIKGNLSRADGINLEASGVVDMTNSEDVTVYFIGSQGEDTYYVPVTRRIENTEDVVTAAVNALIEGPELSTNLLSSLSSEVRLLEAPTINDKEVMLNFNEAIQAGNDTQEIRNDVLEAIALTLTEQEEIEAVTITINGEMETTTEEGQVAATVTRPETLNERPL</sequence>
<proteinExistence type="predicted"/>
<dbReference type="InterPro" id="IPR019606">
    <property type="entry name" value="GerMN"/>
</dbReference>
<dbReference type="Pfam" id="PF10646">
    <property type="entry name" value="Germane"/>
    <property type="match status" value="2"/>
</dbReference>
<dbReference type="SMART" id="SM00909">
    <property type="entry name" value="Germane"/>
    <property type="match status" value="2"/>
</dbReference>
<reference evidence="5" key="1">
    <citation type="submission" date="2016-09" db="EMBL/GenBank/DDBJ databases">
        <authorList>
            <person name="Varghese N."/>
            <person name="Submissions S."/>
        </authorList>
    </citation>
    <scope>NUCLEOTIDE SEQUENCE [LARGE SCALE GENOMIC DNA]</scope>
    <source>
        <strain evidence="5">25nlg</strain>
    </source>
</reference>
<dbReference type="OrthoDB" id="1715058at2"/>
<feature type="region of interest" description="Disordered" evidence="1">
    <location>
        <begin position="25"/>
        <end position="78"/>
    </location>
</feature>
<dbReference type="EMBL" id="FMYM01000006">
    <property type="protein sequence ID" value="SDC24798.1"/>
    <property type="molecule type" value="Genomic_DNA"/>
</dbReference>
<feature type="signal peptide" evidence="2">
    <location>
        <begin position="1"/>
        <end position="25"/>
    </location>
</feature>
<keyword evidence="2" id="KW-0732">Signal</keyword>
<feature type="compositionally biased region" description="Basic and acidic residues" evidence="1">
    <location>
        <begin position="62"/>
        <end position="78"/>
    </location>
</feature>
<gene>
    <name evidence="4" type="ORF">SAMN05421737_106162</name>
</gene>
<keyword evidence="5" id="KW-1185">Reference proteome</keyword>
<protein>
    <submittedName>
        <fullName evidence="4">Germination protein M</fullName>
    </submittedName>
</protein>
<evidence type="ECO:0000256" key="1">
    <source>
        <dbReference type="SAM" id="MobiDB-lite"/>
    </source>
</evidence>
<evidence type="ECO:0000313" key="4">
    <source>
        <dbReference type="EMBL" id="SDC24798.1"/>
    </source>
</evidence>
<feature type="chain" id="PRO_5017212695" evidence="2">
    <location>
        <begin position="26"/>
        <end position="365"/>
    </location>
</feature>
<evidence type="ECO:0000259" key="3">
    <source>
        <dbReference type="SMART" id="SM00909"/>
    </source>
</evidence>
<organism evidence="4 5">
    <name type="scientific">Shouchella lonarensis</name>
    <dbReference type="NCBI Taxonomy" id="1464122"/>
    <lineage>
        <taxon>Bacteria</taxon>
        <taxon>Bacillati</taxon>
        <taxon>Bacillota</taxon>
        <taxon>Bacilli</taxon>
        <taxon>Bacillales</taxon>
        <taxon>Bacillaceae</taxon>
        <taxon>Shouchella</taxon>
    </lineage>
</organism>
<evidence type="ECO:0000313" key="5">
    <source>
        <dbReference type="Proteomes" id="UP000242662"/>
    </source>
</evidence>
<dbReference type="PROSITE" id="PS51257">
    <property type="entry name" value="PROKAR_LIPOPROTEIN"/>
    <property type="match status" value="1"/>
</dbReference>